<dbReference type="InterPro" id="IPR056906">
    <property type="entry name" value="ORF2/G2P_dom"/>
</dbReference>
<proteinExistence type="predicted"/>
<feature type="domain" description="Replication-associated protein ORF2/G2P" evidence="2">
    <location>
        <begin position="102"/>
        <end position="219"/>
    </location>
</feature>
<keyword evidence="1" id="KW-0472">Membrane</keyword>
<feature type="transmembrane region" description="Helical" evidence="1">
    <location>
        <begin position="12"/>
        <end position="35"/>
    </location>
</feature>
<dbReference type="Pfam" id="PF23343">
    <property type="entry name" value="REP_ORF2-G2P"/>
    <property type="match status" value="1"/>
</dbReference>
<accession>A0A4P8PTK7</accession>
<evidence type="ECO:0000313" key="3">
    <source>
        <dbReference type="EMBL" id="QCQ84784.1"/>
    </source>
</evidence>
<reference evidence="3" key="1">
    <citation type="submission" date="2018-12" db="EMBL/GenBank/DDBJ databases">
        <title>Singled stranded DNA viruses identified in blackflies (Austrosimulium ungulatum) sampled in New Zealand.</title>
        <authorList>
            <person name="Kraberger S."/>
            <person name="Fontenele R.S."/>
            <person name="Schmidlin K."/>
            <person name="Walters M."/>
            <person name="Varsani A."/>
        </authorList>
    </citation>
    <scope>NUCLEOTIDE SEQUENCE [LARGE SCALE GENOMIC DNA]</scope>
    <source>
        <strain evidence="3">082</strain>
    </source>
</reference>
<dbReference type="EMBL" id="MK249166">
    <property type="protein sequence ID" value="QCQ84784.1"/>
    <property type="molecule type" value="Genomic_DNA"/>
</dbReference>
<keyword evidence="1" id="KW-0812">Transmembrane</keyword>
<evidence type="ECO:0000259" key="2">
    <source>
        <dbReference type="Pfam" id="PF23343"/>
    </source>
</evidence>
<dbReference type="Proteomes" id="UP000323836">
    <property type="component" value="Segment"/>
</dbReference>
<evidence type="ECO:0000256" key="1">
    <source>
        <dbReference type="SAM" id="Phobius"/>
    </source>
</evidence>
<organism evidence="3">
    <name type="scientific">Blackfly microvirus SF02</name>
    <dbReference type="NCBI Taxonomy" id="2576452"/>
    <lineage>
        <taxon>Viruses</taxon>
        <taxon>Monodnaviria</taxon>
        <taxon>Sangervirae</taxon>
        <taxon>Phixviricota</taxon>
        <taxon>Malgrandaviricetes</taxon>
        <taxon>Petitvirales</taxon>
        <taxon>Microviridae</taxon>
        <taxon>Microvirus</taxon>
    </lineage>
</organism>
<name>A0A4P8PTK7_9VIRU</name>
<sequence>MRCHQAVVSVHLVRALVILIRRIFLLVSQCVAVFGCKMGCVKPLKAFWRSRSRDAITFDINKSATRISFSLPCGRCIGCRMEKARQWGLRCLHEKKLWAHNHYVTLTYNDEFLPPGGSVCLRDVQLFMKKLRKAKGSCKENPVRFFLGAEYGDENKRPHYHALLFNCEFNDRVFWTYNKRGEPLYTSRELTDLWGAGHCSLGEVTFDSAVYCAKYAMKKITISDHSSEEARSEFNRRYVVYDEYGEVFERSPEFAVMSRRPGIGAGYYDRFGSEIRTHDSVVVNGREVRPTRFYDVRSERCDPERFAVVKAERKRQAVKDSVKADNTPERLRVKEVLLEAASKKKERSL</sequence>
<protein>
    <submittedName>
        <fullName evidence="3">Replication initiator protein</fullName>
    </submittedName>
</protein>
<keyword evidence="1" id="KW-1133">Transmembrane helix</keyword>